<dbReference type="PATRIC" id="fig|285.49.peg.4281"/>
<dbReference type="InterPro" id="IPR010992">
    <property type="entry name" value="IHF-like_DNA-bd_dom_sf"/>
</dbReference>
<evidence type="ECO:0000256" key="5">
    <source>
        <dbReference type="RuleBase" id="RU003939"/>
    </source>
</evidence>
<organism evidence="6 7">
    <name type="scientific">Comamonas testosteroni</name>
    <name type="common">Pseudomonas testosteroni</name>
    <dbReference type="NCBI Taxonomy" id="285"/>
    <lineage>
        <taxon>Bacteria</taxon>
        <taxon>Pseudomonadati</taxon>
        <taxon>Pseudomonadota</taxon>
        <taxon>Betaproteobacteria</taxon>
        <taxon>Burkholderiales</taxon>
        <taxon>Comamonadaceae</taxon>
        <taxon>Comamonas</taxon>
    </lineage>
</organism>
<dbReference type="InterPro" id="IPR000119">
    <property type="entry name" value="Hist_DNA-bd"/>
</dbReference>
<dbReference type="EMBL" id="JNVD01000033">
    <property type="protein sequence ID" value="KOC19119.1"/>
    <property type="molecule type" value="Genomic_DNA"/>
</dbReference>
<keyword evidence="4" id="KW-0238">DNA-binding</keyword>
<evidence type="ECO:0000256" key="3">
    <source>
        <dbReference type="ARBA" id="ARBA00023067"/>
    </source>
</evidence>
<reference evidence="7" key="1">
    <citation type="submission" date="2014-06" db="EMBL/GenBank/DDBJ databases">
        <title>Draft genome sequence of C. testosteroni WDL7.</title>
        <authorList>
            <person name="Wu Y."/>
            <person name="Seshan H."/>
            <person name="Arumugam K."/>
        </authorList>
    </citation>
    <scope>NUCLEOTIDE SEQUENCE [LARGE SCALE GENOMIC DNA]</scope>
    <source>
        <strain evidence="7">WDL7</strain>
    </source>
</reference>
<dbReference type="PRINTS" id="PR01727">
    <property type="entry name" value="DNABINDINGHU"/>
</dbReference>
<evidence type="ECO:0000256" key="1">
    <source>
        <dbReference type="ARBA" id="ARBA00003819"/>
    </source>
</evidence>
<dbReference type="SMART" id="SM00411">
    <property type="entry name" value="BHL"/>
    <property type="match status" value="1"/>
</dbReference>
<dbReference type="AlphaFoldDB" id="A0A0L7MB54"/>
<dbReference type="PANTHER" id="PTHR33175">
    <property type="entry name" value="DNA-BINDING PROTEIN HU"/>
    <property type="match status" value="1"/>
</dbReference>
<dbReference type="GO" id="GO:0006351">
    <property type="term" value="P:DNA-templated transcription"/>
    <property type="evidence" value="ECO:0007669"/>
    <property type="project" value="UniProtKB-ARBA"/>
</dbReference>
<dbReference type="GO" id="GO:0006270">
    <property type="term" value="P:DNA replication initiation"/>
    <property type="evidence" value="ECO:0007669"/>
    <property type="project" value="UniProtKB-ARBA"/>
</dbReference>
<dbReference type="GO" id="GO:1990103">
    <property type="term" value="C:DnaA-HU complex"/>
    <property type="evidence" value="ECO:0007669"/>
    <property type="project" value="UniProtKB-ARBA"/>
</dbReference>
<dbReference type="GO" id="GO:0030527">
    <property type="term" value="F:structural constituent of chromatin"/>
    <property type="evidence" value="ECO:0007669"/>
    <property type="project" value="InterPro"/>
</dbReference>
<dbReference type="GO" id="GO:0030261">
    <property type="term" value="P:chromosome condensation"/>
    <property type="evidence" value="ECO:0007669"/>
    <property type="project" value="UniProtKB-KW"/>
</dbReference>
<dbReference type="CDD" id="cd13831">
    <property type="entry name" value="HU"/>
    <property type="match status" value="1"/>
</dbReference>
<proteinExistence type="inferred from homology"/>
<protein>
    <submittedName>
        <fullName evidence="6">Integration host factor</fullName>
    </submittedName>
</protein>
<comment type="function">
    <text evidence="1">Histone-like DNA-binding protein which is capable of wrapping DNA to stabilize it, and thus to prevent its denaturation under extreme environmental conditions.</text>
</comment>
<dbReference type="Pfam" id="PF00216">
    <property type="entry name" value="Bac_DNA_binding"/>
    <property type="match status" value="1"/>
</dbReference>
<dbReference type="Gene3D" id="4.10.520.10">
    <property type="entry name" value="IHF-like DNA-binding proteins"/>
    <property type="match status" value="1"/>
</dbReference>
<dbReference type="Proteomes" id="UP000037442">
    <property type="component" value="Unassembled WGS sequence"/>
</dbReference>
<accession>A0A0L7MB54</accession>
<dbReference type="SUPFAM" id="SSF47729">
    <property type="entry name" value="IHF-like DNA-binding proteins"/>
    <property type="match status" value="1"/>
</dbReference>
<evidence type="ECO:0000313" key="6">
    <source>
        <dbReference type="EMBL" id="KOC19119.1"/>
    </source>
</evidence>
<dbReference type="GO" id="GO:1990178">
    <property type="term" value="C:HU-DNA complex"/>
    <property type="evidence" value="ECO:0007669"/>
    <property type="project" value="UniProtKB-ARBA"/>
</dbReference>
<dbReference type="PROSITE" id="PS00045">
    <property type="entry name" value="HISTONE_LIKE"/>
    <property type="match status" value="1"/>
</dbReference>
<dbReference type="InterPro" id="IPR020816">
    <property type="entry name" value="Histone-like_DNA-bd_CS"/>
</dbReference>
<comment type="similarity">
    <text evidence="2 5">Belongs to the bacterial histone-like protein family.</text>
</comment>
<keyword evidence="3" id="KW-0226">DNA condensation</keyword>
<name>A0A0L7MB54_COMTE</name>
<evidence type="ECO:0000256" key="2">
    <source>
        <dbReference type="ARBA" id="ARBA00010529"/>
    </source>
</evidence>
<dbReference type="PANTHER" id="PTHR33175:SF3">
    <property type="entry name" value="DNA-BINDING PROTEIN HU-BETA"/>
    <property type="match status" value="1"/>
</dbReference>
<evidence type="ECO:0000313" key="7">
    <source>
        <dbReference type="Proteomes" id="UP000037442"/>
    </source>
</evidence>
<dbReference type="GO" id="GO:0042802">
    <property type="term" value="F:identical protein binding"/>
    <property type="evidence" value="ECO:0007669"/>
    <property type="project" value="UniProtKB-ARBA"/>
</dbReference>
<dbReference type="RefSeq" id="WP_003056801.1">
    <property type="nucleotide sequence ID" value="NZ_CP140157.1"/>
</dbReference>
<gene>
    <name evidence="6" type="ORF">GL58_20650</name>
</gene>
<sequence length="90" mass="9656">MNKSDLIEHISKSAEVSKQAADRALSATLDGIRQALKKGKVVQIIGFGTFSVGRRAGRTGRNPRTGEKVTIAATRVAKFKPGKHLKDAVN</sequence>
<dbReference type="FunFam" id="4.10.520.10:FF:000001">
    <property type="entry name" value="DNA-binding protein HU"/>
    <property type="match status" value="1"/>
</dbReference>
<comment type="caution">
    <text evidence="6">The sequence shown here is derived from an EMBL/GenBank/DDBJ whole genome shotgun (WGS) entry which is preliminary data.</text>
</comment>
<dbReference type="GO" id="GO:0005829">
    <property type="term" value="C:cytosol"/>
    <property type="evidence" value="ECO:0007669"/>
    <property type="project" value="TreeGrafter"/>
</dbReference>
<dbReference type="GO" id="GO:0003677">
    <property type="term" value="F:DNA binding"/>
    <property type="evidence" value="ECO:0007669"/>
    <property type="project" value="UniProtKB-KW"/>
</dbReference>
<evidence type="ECO:0000256" key="4">
    <source>
        <dbReference type="ARBA" id="ARBA00023125"/>
    </source>
</evidence>